<keyword evidence="2 5" id="KW-0238">DNA-binding</keyword>
<dbReference type="PROSITE" id="PS50071">
    <property type="entry name" value="HOMEOBOX_2"/>
    <property type="match status" value="1"/>
</dbReference>
<dbReference type="InterPro" id="IPR001356">
    <property type="entry name" value="HD"/>
</dbReference>
<evidence type="ECO:0000256" key="6">
    <source>
        <dbReference type="RuleBase" id="RU000682"/>
    </source>
</evidence>
<keyword evidence="4 5" id="KW-0539">Nucleus</keyword>
<feature type="domain" description="Homeobox" evidence="8">
    <location>
        <begin position="135"/>
        <end position="195"/>
    </location>
</feature>
<feature type="region of interest" description="Disordered" evidence="7">
    <location>
        <begin position="203"/>
        <end position="278"/>
    </location>
</feature>
<keyword evidence="3 5" id="KW-0371">Homeobox</keyword>
<feature type="compositionally biased region" description="Basic and acidic residues" evidence="7">
    <location>
        <begin position="203"/>
        <end position="220"/>
    </location>
</feature>
<dbReference type="GO" id="GO:0000981">
    <property type="term" value="F:DNA-binding transcription factor activity, RNA polymerase II-specific"/>
    <property type="evidence" value="ECO:0007669"/>
    <property type="project" value="TreeGrafter"/>
</dbReference>
<name>A0A7S1EN36_9CHLO</name>
<evidence type="ECO:0000256" key="4">
    <source>
        <dbReference type="ARBA" id="ARBA00023242"/>
    </source>
</evidence>
<feature type="DNA-binding region" description="Homeobox" evidence="5">
    <location>
        <begin position="137"/>
        <end position="196"/>
    </location>
</feature>
<dbReference type="SMART" id="SM00389">
    <property type="entry name" value="HOX"/>
    <property type="match status" value="1"/>
</dbReference>
<reference evidence="9" key="1">
    <citation type="submission" date="2021-01" db="EMBL/GenBank/DDBJ databases">
        <authorList>
            <person name="Corre E."/>
            <person name="Pelletier E."/>
            <person name="Niang G."/>
            <person name="Scheremetjew M."/>
            <person name="Finn R."/>
            <person name="Kale V."/>
            <person name="Holt S."/>
            <person name="Cochrane G."/>
            <person name="Meng A."/>
            <person name="Brown T."/>
            <person name="Cohen L."/>
        </authorList>
    </citation>
    <scope>NUCLEOTIDE SEQUENCE</scope>
    <source>
        <strain evidence="9">Clade-D-RCC1621</strain>
    </source>
</reference>
<dbReference type="PANTHER" id="PTHR15467">
    <property type="entry name" value="ZINC-FINGERS AND HOMEOBOXES RELATED"/>
    <property type="match status" value="1"/>
</dbReference>
<dbReference type="GO" id="GO:0003677">
    <property type="term" value="F:DNA binding"/>
    <property type="evidence" value="ECO:0007669"/>
    <property type="project" value="UniProtKB-UniRule"/>
</dbReference>
<evidence type="ECO:0000256" key="7">
    <source>
        <dbReference type="SAM" id="MobiDB-lite"/>
    </source>
</evidence>
<evidence type="ECO:0000313" key="9">
    <source>
        <dbReference type="EMBL" id="CAD8814158.1"/>
    </source>
</evidence>
<proteinExistence type="predicted"/>
<evidence type="ECO:0000256" key="1">
    <source>
        <dbReference type="ARBA" id="ARBA00004123"/>
    </source>
</evidence>
<evidence type="ECO:0000259" key="8">
    <source>
        <dbReference type="PROSITE" id="PS50071"/>
    </source>
</evidence>
<feature type="compositionally biased region" description="Basic and acidic residues" evidence="7">
    <location>
        <begin position="112"/>
        <end position="125"/>
    </location>
</feature>
<dbReference type="CDD" id="cd00086">
    <property type="entry name" value="homeodomain"/>
    <property type="match status" value="1"/>
</dbReference>
<dbReference type="SUPFAM" id="SSF46689">
    <property type="entry name" value="Homeodomain-like"/>
    <property type="match status" value="1"/>
</dbReference>
<dbReference type="Pfam" id="PF00046">
    <property type="entry name" value="Homeodomain"/>
    <property type="match status" value="1"/>
</dbReference>
<evidence type="ECO:0000256" key="2">
    <source>
        <dbReference type="ARBA" id="ARBA00023125"/>
    </source>
</evidence>
<dbReference type="EMBL" id="HBFO01007506">
    <property type="protein sequence ID" value="CAD8814158.1"/>
    <property type="molecule type" value="Transcribed_RNA"/>
</dbReference>
<sequence>MRVVARASGGAGEEGWEDLFAEFAKQAEFAEAEHSIPRAKTRVLERALARGRRQVQVRELCQELELDRSEILAWLKRNGHRAHELAKKHAEEMENEDAEREEEERIKAEKERAKAKRDAMKEEGARATGPGGMPKYKSYKKTRLGSANVSTLEKVYATTQYPDDHMIESIHQATRLPVSKIITWFKERRGEQKVTRDRQVRALRDDAPSYGGIDRREGSAARRGTTGAYSFTGRPQQRRDEGRDDRRAGMRSGDKRDEYGSSAGRRAGRDSSSEWTSN</sequence>
<organism evidence="9">
    <name type="scientific">Ostreococcus mediterraneus</name>
    <dbReference type="NCBI Taxonomy" id="1486918"/>
    <lineage>
        <taxon>Eukaryota</taxon>
        <taxon>Viridiplantae</taxon>
        <taxon>Chlorophyta</taxon>
        <taxon>Mamiellophyceae</taxon>
        <taxon>Mamiellales</taxon>
        <taxon>Bathycoccaceae</taxon>
        <taxon>Ostreococcus</taxon>
    </lineage>
</organism>
<dbReference type="Gene3D" id="1.10.10.60">
    <property type="entry name" value="Homeodomain-like"/>
    <property type="match status" value="1"/>
</dbReference>
<feature type="compositionally biased region" description="Basic and acidic residues" evidence="7">
    <location>
        <begin position="237"/>
        <end position="259"/>
    </location>
</feature>
<accession>A0A7S1EN36</accession>
<comment type="subcellular location">
    <subcellularLocation>
        <location evidence="1 5 6">Nucleus</location>
    </subcellularLocation>
</comment>
<dbReference type="AlphaFoldDB" id="A0A7S1EN36"/>
<dbReference type="InterPro" id="IPR009057">
    <property type="entry name" value="Homeodomain-like_sf"/>
</dbReference>
<gene>
    <name evidence="9" type="ORF">OMED0930_LOCUS5275</name>
</gene>
<evidence type="ECO:0000256" key="5">
    <source>
        <dbReference type="PROSITE-ProRule" id="PRU00108"/>
    </source>
</evidence>
<dbReference type="GO" id="GO:0005634">
    <property type="term" value="C:nucleus"/>
    <property type="evidence" value="ECO:0007669"/>
    <property type="project" value="UniProtKB-SubCell"/>
</dbReference>
<protein>
    <recommendedName>
        <fullName evidence="8">Homeobox domain-containing protein</fullName>
    </recommendedName>
</protein>
<feature type="region of interest" description="Disordered" evidence="7">
    <location>
        <begin position="112"/>
        <end position="138"/>
    </location>
</feature>
<dbReference type="PANTHER" id="PTHR15467:SF9">
    <property type="entry name" value="HOMEOBOX DOMAIN-CONTAINING PROTEIN"/>
    <property type="match status" value="1"/>
</dbReference>
<evidence type="ECO:0000256" key="3">
    <source>
        <dbReference type="ARBA" id="ARBA00023155"/>
    </source>
</evidence>